<evidence type="ECO:0000313" key="5">
    <source>
        <dbReference type="EMBL" id="SFG69704.1"/>
    </source>
</evidence>
<protein>
    <recommendedName>
        <fullName evidence="4">Photosynthesis system II assembly factor Ycf48/Hcf136-like domain-containing protein</fullName>
    </recommendedName>
</protein>
<evidence type="ECO:0000259" key="4">
    <source>
        <dbReference type="Pfam" id="PF14870"/>
    </source>
</evidence>
<dbReference type="EMBL" id="FOOU01000011">
    <property type="protein sequence ID" value="SFG69704.1"/>
    <property type="molecule type" value="Genomic_DNA"/>
</dbReference>
<dbReference type="PANTHER" id="PTHR47199:SF2">
    <property type="entry name" value="PHOTOSYSTEM II STABILITY_ASSEMBLY FACTOR HCF136, CHLOROPLASTIC"/>
    <property type="match status" value="1"/>
</dbReference>
<sequence length="429" mass="47306">MNKRCYQQVKNVAYRGRKNITQSVMLVFLLIPQIMIRNGGFMLSFTKVLQRARWFVCCLLLAMTAWVSAAADRIDTPSLLSSRASEGLLLDIAKAGDRLVVVGDHGRVLVSDDQGEDWKQVQTPVSVLLTSVYFSDDQHGWAAGHDGVVIHTADGGDTWIKQLDGRQLNQLQLDTYQALFDAGGDPKAADLSLEDLELFLDDAMVAVEEGPTQPILDIYFVNNQKGFVLGAYGLLLKTEDGGSSWAVLSHHVPNPDRFHLNALLADTKLVNQQSINQQMTDQQTLIIAAEAGLLFRSDDQGESWVALDSPYEGSFFGLSAYQDQVLALGLRGHLFASQDQGDSWQQVALIRSASMSGAATYMDEKKEEIMLVGQGGLVLHGRSLDQLNVFDAQDRRAWSSVVRVKDGWVLVGEKGIKRITDKALEASYE</sequence>
<name>A0A1I2TXZ3_9GAMM</name>
<feature type="domain" description="Photosynthesis system II assembly factor Ycf48/Hcf136-like" evidence="4">
    <location>
        <begin position="116"/>
        <end position="163"/>
    </location>
</feature>
<dbReference type="InterPro" id="IPR015943">
    <property type="entry name" value="WD40/YVTN_repeat-like_dom_sf"/>
</dbReference>
<keyword evidence="6" id="KW-1185">Reference proteome</keyword>
<keyword evidence="3" id="KW-1133">Transmembrane helix</keyword>
<dbReference type="GO" id="GO:0009523">
    <property type="term" value="C:photosystem II"/>
    <property type="evidence" value="ECO:0007669"/>
    <property type="project" value="UniProtKB-KW"/>
</dbReference>
<dbReference type="PANTHER" id="PTHR47199">
    <property type="entry name" value="PHOTOSYSTEM II STABILITY/ASSEMBLY FACTOR HCF136, CHLOROPLASTIC"/>
    <property type="match status" value="1"/>
</dbReference>
<dbReference type="InterPro" id="IPR028203">
    <property type="entry name" value="PSII_CF48-like_dom"/>
</dbReference>
<organism evidence="5 6">
    <name type="scientific">Neptunomonas qingdaonensis</name>
    <dbReference type="NCBI Taxonomy" id="1045558"/>
    <lineage>
        <taxon>Bacteria</taxon>
        <taxon>Pseudomonadati</taxon>
        <taxon>Pseudomonadota</taxon>
        <taxon>Gammaproteobacteria</taxon>
        <taxon>Oceanospirillales</taxon>
        <taxon>Oceanospirillaceae</taxon>
        <taxon>Neptunomonas</taxon>
    </lineage>
</organism>
<dbReference type="Proteomes" id="UP000198623">
    <property type="component" value="Unassembled WGS sequence"/>
</dbReference>
<keyword evidence="3" id="KW-0812">Transmembrane</keyword>
<evidence type="ECO:0000256" key="2">
    <source>
        <dbReference type="ARBA" id="ARBA00023276"/>
    </source>
</evidence>
<evidence type="ECO:0000313" key="6">
    <source>
        <dbReference type="Proteomes" id="UP000198623"/>
    </source>
</evidence>
<reference evidence="6" key="1">
    <citation type="submission" date="2016-10" db="EMBL/GenBank/DDBJ databases">
        <authorList>
            <person name="Varghese N."/>
            <person name="Submissions S."/>
        </authorList>
    </citation>
    <scope>NUCLEOTIDE SEQUENCE [LARGE SCALE GENOMIC DNA]</scope>
    <source>
        <strain evidence="6">CGMCC 1.10971</strain>
    </source>
</reference>
<dbReference type="STRING" id="1045558.SAMN05216175_11183"/>
<accession>A0A1I2TXZ3</accession>
<evidence type="ECO:0000256" key="1">
    <source>
        <dbReference type="ARBA" id="ARBA00022531"/>
    </source>
</evidence>
<feature type="domain" description="Photosynthesis system II assembly factor Ycf48/Hcf136-like" evidence="4">
    <location>
        <begin position="213"/>
        <end position="307"/>
    </location>
</feature>
<keyword evidence="2" id="KW-0604">Photosystem II</keyword>
<evidence type="ECO:0000256" key="3">
    <source>
        <dbReference type="SAM" id="Phobius"/>
    </source>
</evidence>
<dbReference type="SUPFAM" id="SSF50939">
    <property type="entry name" value="Sialidases"/>
    <property type="match status" value="1"/>
</dbReference>
<dbReference type="AlphaFoldDB" id="A0A1I2TXZ3"/>
<proteinExistence type="predicted"/>
<keyword evidence="1" id="KW-0602">Photosynthesis</keyword>
<keyword evidence="3" id="KW-0472">Membrane</keyword>
<dbReference type="Gene3D" id="2.130.10.10">
    <property type="entry name" value="YVTN repeat-like/Quinoprotein amine dehydrogenase"/>
    <property type="match status" value="2"/>
</dbReference>
<dbReference type="Pfam" id="PF14870">
    <property type="entry name" value="PSII_BNR"/>
    <property type="match status" value="2"/>
</dbReference>
<gene>
    <name evidence="5" type="ORF">SAMN05216175_11183</name>
</gene>
<dbReference type="GO" id="GO:0015979">
    <property type="term" value="P:photosynthesis"/>
    <property type="evidence" value="ECO:0007669"/>
    <property type="project" value="UniProtKB-KW"/>
</dbReference>
<feature type="transmembrane region" description="Helical" evidence="3">
    <location>
        <begin position="20"/>
        <end position="40"/>
    </location>
</feature>
<dbReference type="InterPro" id="IPR036278">
    <property type="entry name" value="Sialidase_sf"/>
</dbReference>